<dbReference type="CDD" id="cd00757">
    <property type="entry name" value="ThiF_MoeB_HesA_family"/>
    <property type="match status" value="1"/>
</dbReference>
<proteinExistence type="inferred from homology"/>
<accession>A0A512H926</accession>
<evidence type="ECO:0000256" key="5">
    <source>
        <dbReference type="ARBA" id="ARBA00052218"/>
    </source>
</evidence>
<evidence type="ECO:0000256" key="10">
    <source>
        <dbReference type="ARBA" id="ARBA00075110"/>
    </source>
</evidence>
<evidence type="ECO:0000256" key="4">
    <source>
        <dbReference type="ARBA" id="ARBA00022840"/>
    </source>
</evidence>
<keyword evidence="3" id="KW-0547">Nucleotide-binding</keyword>
<protein>
    <recommendedName>
        <fullName evidence="9">Molybdopterin-synthase adenylyltransferase</fullName>
        <ecNumber evidence="8">2.7.7.80</ecNumber>
    </recommendedName>
    <alternativeName>
        <fullName evidence="12">MoaD protein adenylase</fullName>
    </alternativeName>
    <alternativeName>
        <fullName evidence="10">Molybdopterin-converting factor subunit 1 adenylase</fullName>
    </alternativeName>
    <alternativeName>
        <fullName evidence="11">Sulfur carrier protein MoaD adenylyltransferase</fullName>
    </alternativeName>
</protein>
<evidence type="ECO:0000256" key="7">
    <source>
        <dbReference type="ARBA" id="ARBA00063809"/>
    </source>
</evidence>
<comment type="catalytic activity">
    <reaction evidence="5">
        <text>[molybdopterin-synthase sulfur-carrier protein]-C-terminal Gly-Gly + ATP + H(+) = [molybdopterin-synthase sulfur-carrier protein]-C-terminal Gly-Gly-AMP + diphosphate</text>
        <dbReference type="Rhea" id="RHEA:43616"/>
        <dbReference type="Rhea" id="RHEA-COMP:12159"/>
        <dbReference type="Rhea" id="RHEA-COMP:12202"/>
        <dbReference type="ChEBI" id="CHEBI:15378"/>
        <dbReference type="ChEBI" id="CHEBI:30616"/>
        <dbReference type="ChEBI" id="CHEBI:33019"/>
        <dbReference type="ChEBI" id="CHEBI:90618"/>
        <dbReference type="ChEBI" id="CHEBI:90778"/>
        <dbReference type="EC" id="2.7.7.80"/>
    </reaction>
</comment>
<evidence type="ECO:0000256" key="6">
    <source>
        <dbReference type="ARBA" id="ARBA00055169"/>
    </source>
</evidence>
<evidence type="ECO:0000256" key="3">
    <source>
        <dbReference type="ARBA" id="ARBA00022741"/>
    </source>
</evidence>
<organism evidence="14 15">
    <name type="scientific">Pararhodospirillum oryzae</name>
    <dbReference type="NCBI Taxonomy" id="478448"/>
    <lineage>
        <taxon>Bacteria</taxon>
        <taxon>Pseudomonadati</taxon>
        <taxon>Pseudomonadota</taxon>
        <taxon>Alphaproteobacteria</taxon>
        <taxon>Rhodospirillales</taxon>
        <taxon>Rhodospirillaceae</taxon>
        <taxon>Pararhodospirillum</taxon>
    </lineage>
</organism>
<comment type="similarity">
    <text evidence="1">Belongs to the HesA/MoeB/ThiF family.</text>
</comment>
<dbReference type="FunFam" id="3.40.50.720:FF:000033">
    <property type="entry name" value="Adenylyltransferase and sulfurtransferase MOCS3"/>
    <property type="match status" value="1"/>
</dbReference>
<evidence type="ECO:0000313" key="15">
    <source>
        <dbReference type="Proteomes" id="UP000321567"/>
    </source>
</evidence>
<sequence length="266" mass="28525">MTFSDDQILRYSRHIRLPEVGDLGQQRLSQARVLVVGAGGLGSPMIYYLAAAGVGTLVVVDGDRIDLSNLQRQILHSTDRLDQWKVDSAALAVRALNPDIHLELHRERLTADNALALIGSVDIVADCSDNFATRFLVNDACFLARKTLVSAAVLGFEGQLSTYRPHLGGPCYRCLIPAPPGQSPTNADAGVLGSVVGVMGSLQATEVIKELLEIGRSMAGRLLVVDALEGEMRTVRLKPDPSCALCGKQPVLTDLDIHRRASHAAA</sequence>
<evidence type="ECO:0000256" key="8">
    <source>
        <dbReference type="ARBA" id="ARBA00066884"/>
    </source>
</evidence>
<dbReference type="SUPFAM" id="SSF69572">
    <property type="entry name" value="Activating enzymes of the ubiquitin-like proteins"/>
    <property type="match status" value="1"/>
</dbReference>
<gene>
    <name evidence="14" type="ORF">ROR02_20980</name>
</gene>
<dbReference type="NCBIfam" id="NF004281">
    <property type="entry name" value="PRK05690.1"/>
    <property type="match status" value="1"/>
</dbReference>
<dbReference type="PANTHER" id="PTHR10953">
    <property type="entry name" value="UBIQUITIN-ACTIVATING ENZYME E1"/>
    <property type="match status" value="1"/>
</dbReference>
<dbReference type="EMBL" id="BJZO01000055">
    <property type="protein sequence ID" value="GEO81967.1"/>
    <property type="molecule type" value="Genomic_DNA"/>
</dbReference>
<dbReference type="GO" id="GO:0004792">
    <property type="term" value="F:thiosulfate-cyanide sulfurtransferase activity"/>
    <property type="evidence" value="ECO:0007669"/>
    <property type="project" value="TreeGrafter"/>
</dbReference>
<dbReference type="InterPro" id="IPR000594">
    <property type="entry name" value="ThiF_NAD_FAD-bd"/>
</dbReference>
<evidence type="ECO:0000313" key="14">
    <source>
        <dbReference type="EMBL" id="GEO81967.1"/>
    </source>
</evidence>
<dbReference type="GO" id="GO:0008146">
    <property type="term" value="F:sulfotransferase activity"/>
    <property type="evidence" value="ECO:0007669"/>
    <property type="project" value="TreeGrafter"/>
</dbReference>
<keyword evidence="4" id="KW-0067">ATP-binding</keyword>
<keyword evidence="2" id="KW-0808">Transferase</keyword>
<dbReference type="Pfam" id="PF00899">
    <property type="entry name" value="ThiF"/>
    <property type="match status" value="1"/>
</dbReference>
<dbReference type="Proteomes" id="UP000321567">
    <property type="component" value="Unassembled WGS sequence"/>
</dbReference>
<name>A0A512H926_9PROT</name>
<comment type="caution">
    <text evidence="14">The sequence shown here is derived from an EMBL/GenBank/DDBJ whole genome shotgun (WGS) entry which is preliminary data.</text>
</comment>
<dbReference type="OrthoDB" id="9804286at2"/>
<evidence type="ECO:0000256" key="9">
    <source>
        <dbReference type="ARBA" id="ARBA00073635"/>
    </source>
</evidence>
<feature type="domain" description="THIF-type NAD/FAD binding fold" evidence="13">
    <location>
        <begin position="11"/>
        <end position="244"/>
    </location>
</feature>
<evidence type="ECO:0000256" key="12">
    <source>
        <dbReference type="ARBA" id="ARBA00078531"/>
    </source>
</evidence>
<evidence type="ECO:0000256" key="11">
    <source>
        <dbReference type="ARBA" id="ARBA00075328"/>
    </source>
</evidence>
<dbReference type="GO" id="GO:0061605">
    <property type="term" value="F:molybdopterin-synthase adenylyltransferase activity"/>
    <property type="evidence" value="ECO:0007669"/>
    <property type="project" value="UniProtKB-EC"/>
</dbReference>
<reference evidence="14 15" key="1">
    <citation type="submission" date="2019-07" db="EMBL/GenBank/DDBJ databases">
        <title>Whole genome shotgun sequence of Rhodospirillum oryzae NBRC 107573.</title>
        <authorList>
            <person name="Hosoyama A."/>
            <person name="Uohara A."/>
            <person name="Ohji S."/>
            <person name="Ichikawa N."/>
        </authorList>
    </citation>
    <scope>NUCLEOTIDE SEQUENCE [LARGE SCALE GENOMIC DNA]</scope>
    <source>
        <strain evidence="14 15">NBRC 107573</strain>
    </source>
</reference>
<dbReference type="GO" id="GO:0005524">
    <property type="term" value="F:ATP binding"/>
    <property type="evidence" value="ECO:0007669"/>
    <property type="project" value="UniProtKB-KW"/>
</dbReference>
<comment type="subunit">
    <text evidence="7">Homodimer. Forms a stable heterotetrameric complex of 2 MoeB and 2 MoaD during adenylation of MoaD.</text>
</comment>
<dbReference type="GO" id="GO:0008641">
    <property type="term" value="F:ubiquitin-like modifier activating enzyme activity"/>
    <property type="evidence" value="ECO:0007669"/>
    <property type="project" value="InterPro"/>
</dbReference>
<dbReference type="Gene3D" id="3.40.50.720">
    <property type="entry name" value="NAD(P)-binding Rossmann-like Domain"/>
    <property type="match status" value="1"/>
</dbReference>
<keyword evidence="15" id="KW-1185">Reference proteome</keyword>
<dbReference type="AlphaFoldDB" id="A0A512H926"/>
<evidence type="ECO:0000256" key="1">
    <source>
        <dbReference type="ARBA" id="ARBA00009919"/>
    </source>
</evidence>
<evidence type="ECO:0000256" key="2">
    <source>
        <dbReference type="ARBA" id="ARBA00022679"/>
    </source>
</evidence>
<comment type="function">
    <text evidence="6">Catalyzes the adenylation by ATP of the carboxyl group of the C-terminal glycine of sulfur carrier protein MoaD.</text>
</comment>
<dbReference type="GO" id="GO:0005829">
    <property type="term" value="C:cytosol"/>
    <property type="evidence" value="ECO:0007669"/>
    <property type="project" value="TreeGrafter"/>
</dbReference>
<evidence type="ECO:0000259" key="13">
    <source>
        <dbReference type="Pfam" id="PF00899"/>
    </source>
</evidence>
<dbReference type="EC" id="2.7.7.80" evidence="8"/>
<dbReference type="InterPro" id="IPR035985">
    <property type="entry name" value="Ubiquitin-activating_enz"/>
</dbReference>
<dbReference type="InterPro" id="IPR045886">
    <property type="entry name" value="ThiF/MoeB/HesA"/>
</dbReference>
<dbReference type="PANTHER" id="PTHR10953:SF102">
    <property type="entry name" value="ADENYLYLTRANSFERASE AND SULFURTRANSFERASE MOCS3"/>
    <property type="match status" value="1"/>
</dbReference>
<dbReference type="RefSeq" id="WP_147163984.1">
    <property type="nucleotide sequence ID" value="NZ_BJZO01000055.1"/>
</dbReference>